<accession>A0A839EVH3</accession>
<dbReference type="InterPro" id="IPR029063">
    <property type="entry name" value="SAM-dependent_MTases_sf"/>
</dbReference>
<evidence type="ECO:0000259" key="1">
    <source>
        <dbReference type="Pfam" id="PF08241"/>
    </source>
</evidence>
<dbReference type="SUPFAM" id="SSF53335">
    <property type="entry name" value="S-adenosyl-L-methionine-dependent methyltransferases"/>
    <property type="match status" value="1"/>
</dbReference>
<dbReference type="PANTHER" id="PTHR43464">
    <property type="entry name" value="METHYLTRANSFERASE"/>
    <property type="match status" value="1"/>
</dbReference>
<dbReference type="GO" id="GO:0008757">
    <property type="term" value="F:S-adenosylmethionine-dependent methyltransferase activity"/>
    <property type="evidence" value="ECO:0007669"/>
    <property type="project" value="InterPro"/>
</dbReference>
<proteinExistence type="predicted"/>
<dbReference type="EMBL" id="JACGXN010000030">
    <property type="protein sequence ID" value="MBA8882158.1"/>
    <property type="molecule type" value="Genomic_DNA"/>
</dbReference>
<keyword evidence="2" id="KW-0808">Transferase</keyword>
<organism evidence="2 3">
    <name type="scientific">Phyllobacterium myrsinacearum</name>
    <dbReference type="NCBI Taxonomy" id="28101"/>
    <lineage>
        <taxon>Bacteria</taxon>
        <taxon>Pseudomonadati</taxon>
        <taxon>Pseudomonadota</taxon>
        <taxon>Alphaproteobacteria</taxon>
        <taxon>Hyphomicrobiales</taxon>
        <taxon>Phyllobacteriaceae</taxon>
        <taxon>Phyllobacterium</taxon>
    </lineage>
</organism>
<dbReference type="RefSeq" id="WP_182552848.1">
    <property type="nucleotide sequence ID" value="NZ_JACGXN010000030.1"/>
</dbReference>
<feature type="domain" description="Methyltransferase type 11" evidence="1">
    <location>
        <begin position="46"/>
        <end position="141"/>
    </location>
</feature>
<reference evidence="2 3" key="1">
    <citation type="submission" date="2020-07" db="EMBL/GenBank/DDBJ databases">
        <title>Genomic Encyclopedia of Type Strains, Phase IV (KMG-V): Genome sequencing to study the core and pangenomes of soil and plant-associated prokaryotes.</title>
        <authorList>
            <person name="Whitman W."/>
        </authorList>
    </citation>
    <scope>NUCLEOTIDE SEQUENCE [LARGE SCALE GENOMIC DNA]</scope>
    <source>
        <strain evidence="2 3">AN3</strain>
    </source>
</reference>
<evidence type="ECO:0000313" key="3">
    <source>
        <dbReference type="Proteomes" id="UP000549052"/>
    </source>
</evidence>
<evidence type="ECO:0000313" key="2">
    <source>
        <dbReference type="EMBL" id="MBA8882158.1"/>
    </source>
</evidence>
<dbReference type="AlphaFoldDB" id="A0A839EVH3"/>
<dbReference type="InterPro" id="IPR013216">
    <property type="entry name" value="Methyltransf_11"/>
</dbReference>
<dbReference type="Proteomes" id="UP000549052">
    <property type="component" value="Unassembled WGS sequence"/>
</dbReference>
<dbReference type="Gene3D" id="3.40.50.150">
    <property type="entry name" value="Vaccinia Virus protein VP39"/>
    <property type="match status" value="1"/>
</dbReference>
<comment type="caution">
    <text evidence="2">The sequence shown here is derived from an EMBL/GenBank/DDBJ whole genome shotgun (WGS) entry which is preliminary data.</text>
</comment>
<name>A0A839EVH3_9HYPH</name>
<gene>
    <name evidence="2" type="ORF">FHW16_005914</name>
</gene>
<dbReference type="CDD" id="cd02440">
    <property type="entry name" value="AdoMet_MTases"/>
    <property type="match status" value="1"/>
</dbReference>
<sequence length="361" mass="40893">MLAAETVADVGDDGERVVGLHHDPNYFSHLSVYRFAIPFLKGKRVLDAGCGTGYGTAYLVDNGIEFAAGADYSNKAISFAQQNYGGANREFVVANLGQRFPFQNAEFDAIFSSQAMEHIGAIEVFFSECCRVLKPGGIMIFSVPAITSRLGLRSLEENIRNIYHVTNLTPLGWFSKASRYFEEVSPYHHWLSPEHSAENWDELMRYFHVSPADNRLSENDFTYTPMPIEQMNAEDLNLNAVFVARVSRSNILPHIVEEFIPHEWQEGEIGARVRREYGDSIRTELQSQISQLTKELSRFLTSGKEERDKNLKSFAELTSRTNINLDKSLSIALSEIENLQHSTSWRLTAPLRAIGKFLRNR</sequence>
<dbReference type="PANTHER" id="PTHR43464:SF92">
    <property type="entry name" value="SLR1071 PROTEIN"/>
    <property type="match status" value="1"/>
</dbReference>
<keyword evidence="3" id="KW-1185">Reference proteome</keyword>
<protein>
    <submittedName>
        <fullName evidence="2">SAM-dependent methyltransferase</fullName>
    </submittedName>
</protein>
<keyword evidence="2" id="KW-0489">Methyltransferase</keyword>
<dbReference type="Pfam" id="PF08241">
    <property type="entry name" value="Methyltransf_11"/>
    <property type="match status" value="1"/>
</dbReference>
<dbReference type="GO" id="GO:0032259">
    <property type="term" value="P:methylation"/>
    <property type="evidence" value="ECO:0007669"/>
    <property type="project" value="UniProtKB-KW"/>
</dbReference>